<dbReference type="AlphaFoldDB" id="A0A2J6RDQ1"/>
<evidence type="ECO:0000313" key="3">
    <source>
        <dbReference type="Proteomes" id="UP000235786"/>
    </source>
</evidence>
<gene>
    <name evidence="2" type="ORF">L207DRAFT_515151</name>
</gene>
<dbReference type="PANTHER" id="PTHR35910">
    <property type="entry name" value="2EXR DOMAIN-CONTAINING PROTEIN"/>
    <property type="match status" value="1"/>
</dbReference>
<evidence type="ECO:0000313" key="2">
    <source>
        <dbReference type="EMBL" id="PMD36635.1"/>
    </source>
</evidence>
<name>A0A2J6RDQ1_HYAVF</name>
<dbReference type="EMBL" id="KZ613950">
    <property type="protein sequence ID" value="PMD36635.1"/>
    <property type="molecule type" value="Genomic_DNA"/>
</dbReference>
<proteinExistence type="predicted"/>
<dbReference type="PANTHER" id="PTHR35910:SF6">
    <property type="entry name" value="2EXR DOMAIN-CONTAINING PROTEIN"/>
    <property type="match status" value="1"/>
</dbReference>
<reference evidence="2 3" key="1">
    <citation type="submission" date="2016-04" db="EMBL/GenBank/DDBJ databases">
        <title>A degradative enzymes factory behind the ericoid mycorrhizal symbiosis.</title>
        <authorList>
            <consortium name="DOE Joint Genome Institute"/>
            <person name="Martino E."/>
            <person name="Morin E."/>
            <person name="Grelet G."/>
            <person name="Kuo A."/>
            <person name="Kohler A."/>
            <person name="Daghino S."/>
            <person name="Barry K."/>
            <person name="Choi C."/>
            <person name="Cichocki N."/>
            <person name="Clum A."/>
            <person name="Copeland A."/>
            <person name="Hainaut M."/>
            <person name="Haridas S."/>
            <person name="Labutti K."/>
            <person name="Lindquist E."/>
            <person name="Lipzen A."/>
            <person name="Khouja H.-R."/>
            <person name="Murat C."/>
            <person name="Ohm R."/>
            <person name="Olson A."/>
            <person name="Spatafora J."/>
            <person name="Veneault-Fourrey C."/>
            <person name="Henrissat B."/>
            <person name="Grigoriev I."/>
            <person name="Martin F."/>
            <person name="Perotto S."/>
        </authorList>
    </citation>
    <scope>NUCLEOTIDE SEQUENCE [LARGE SCALE GENOMIC DNA]</scope>
    <source>
        <strain evidence="2 3">F</strain>
    </source>
</reference>
<keyword evidence="3" id="KW-1185">Reference proteome</keyword>
<feature type="domain" description="2EXR" evidence="1">
    <location>
        <begin position="13"/>
        <end position="107"/>
    </location>
</feature>
<sequence>MDSDSIDVKLAIPFTRLPKEIRLLVWEATFEPQYILLRFVEGRRSRSYIPVYAFKPYDDPKAPTALHVCHESRTIALQRYRPWNFRWYLHDRVERSKVVMWDPICDIVVLPKQFHKYQLTVLTASCHFQLKVLKNLAVPACFWLVSQSGRTSSGPLPELSKAFPNLEQLVICLGGDAERKAWGQPDQDSHSLFPPSRTSDVSKNIDDGLECIRRDTPVWPLSTIKVWEAEDDAEMLYGEVFRVEIGKDKQPIYKCWCKSTRWDTSIHDRHASEAQASAEQAPRPVAVWRRPRYGNRFLFTNRFAKGQITSQQFKGKPSPS</sequence>
<dbReference type="InterPro" id="IPR045518">
    <property type="entry name" value="2EXR"/>
</dbReference>
<dbReference type="Pfam" id="PF20150">
    <property type="entry name" value="2EXR"/>
    <property type="match status" value="1"/>
</dbReference>
<protein>
    <recommendedName>
        <fullName evidence="1">2EXR domain-containing protein</fullName>
    </recommendedName>
</protein>
<organism evidence="2 3">
    <name type="scientific">Hyaloscypha variabilis (strain UAMH 11265 / GT02V1 / F)</name>
    <name type="common">Meliniomyces variabilis</name>
    <dbReference type="NCBI Taxonomy" id="1149755"/>
    <lineage>
        <taxon>Eukaryota</taxon>
        <taxon>Fungi</taxon>
        <taxon>Dikarya</taxon>
        <taxon>Ascomycota</taxon>
        <taxon>Pezizomycotina</taxon>
        <taxon>Leotiomycetes</taxon>
        <taxon>Helotiales</taxon>
        <taxon>Hyaloscyphaceae</taxon>
        <taxon>Hyaloscypha</taxon>
        <taxon>Hyaloscypha variabilis</taxon>
    </lineage>
</organism>
<evidence type="ECO:0000259" key="1">
    <source>
        <dbReference type="Pfam" id="PF20150"/>
    </source>
</evidence>
<dbReference type="OrthoDB" id="3473305at2759"/>
<dbReference type="Proteomes" id="UP000235786">
    <property type="component" value="Unassembled WGS sequence"/>
</dbReference>
<accession>A0A2J6RDQ1</accession>